<dbReference type="RefSeq" id="WP_235024990.1">
    <property type="nucleotide sequence ID" value="NZ_FCOL02000001.1"/>
</dbReference>
<dbReference type="EMBL" id="FCOL02000001">
    <property type="protein sequence ID" value="SAL12388.1"/>
    <property type="molecule type" value="Genomic_DNA"/>
</dbReference>
<reference evidence="1" key="1">
    <citation type="submission" date="2016-01" db="EMBL/GenBank/DDBJ databases">
        <authorList>
            <person name="Peeters C."/>
        </authorList>
    </citation>
    <scope>NUCLEOTIDE SEQUENCE [LARGE SCALE GENOMIC DNA]</scope>
    <source>
        <strain evidence="1">LMG 22937</strain>
    </source>
</reference>
<name>A0A158EXX5_9BURK</name>
<dbReference type="Proteomes" id="UP000054925">
    <property type="component" value="Unassembled WGS sequence"/>
</dbReference>
<accession>A0A158EXX5</accession>
<comment type="caution">
    <text evidence="1">The sequence shown here is derived from an EMBL/GenBank/DDBJ whole genome shotgun (WGS) entry which is preliminary data.</text>
</comment>
<sequence length="135" mass="14983">MALRTMTVHPHGMQNWAYGRIAVEFQDEIDEPTQTSAAGLTRLAATLGDLLREQAIDSRFGTKLFKRLEKEAKRVIDHAPAPLNKADKAALREALESLEHALVQRDAALLVAANAKLRDNEEATAKRRKGKKDEA</sequence>
<protein>
    <submittedName>
        <fullName evidence="1">Uncharacterized protein</fullName>
    </submittedName>
</protein>
<organism evidence="1 2">
    <name type="scientific">Caballeronia terrestris</name>
    <dbReference type="NCBI Taxonomy" id="1226301"/>
    <lineage>
        <taxon>Bacteria</taxon>
        <taxon>Pseudomonadati</taxon>
        <taxon>Pseudomonadota</taxon>
        <taxon>Betaproteobacteria</taxon>
        <taxon>Burkholderiales</taxon>
        <taxon>Burkholderiaceae</taxon>
        <taxon>Caballeronia</taxon>
    </lineage>
</organism>
<evidence type="ECO:0000313" key="2">
    <source>
        <dbReference type="Proteomes" id="UP000054925"/>
    </source>
</evidence>
<proteinExistence type="predicted"/>
<dbReference type="AlphaFoldDB" id="A0A158EXX5"/>
<evidence type="ECO:0000313" key="1">
    <source>
        <dbReference type="EMBL" id="SAL12388.1"/>
    </source>
</evidence>
<gene>
    <name evidence="1" type="ORF">AWB67_00172</name>
</gene>
<keyword evidence="2" id="KW-1185">Reference proteome</keyword>